<name>A0A1Y1YWQ3_9PLEO</name>
<accession>A0A1Y1YWQ3</accession>
<protein>
    <submittedName>
        <fullName evidence="1">Uncharacterized protein</fullName>
    </submittedName>
</protein>
<keyword evidence="2" id="KW-1185">Reference proteome</keyword>
<dbReference type="Proteomes" id="UP000193144">
    <property type="component" value="Unassembled WGS sequence"/>
</dbReference>
<dbReference type="AlphaFoldDB" id="A0A1Y1YWQ3"/>
<evidence type="ECO:0000313" key="1">
    <source>
        <dbReference type="EMBL" id="ORY02366.1"/>
    </source>
</evidence>
<reference evidence="1 2" key="1">
    <citation type="submission" date="2016-07" db="EMBL/GenBank/DDBJ databases">
        <title>Pervasive Adenine N6-methylation of Active Genes in Fungi.</title>
        <authorList>
            <consortium name="DOE Joint Genome Institute"/>
            <person name="Mondo S.J."/>
            <person name="Dannebaum R.O."/>
            <person name="Kuo R.C."/>
            <person name="Labutti K."/>
            <person name="Haridas S."/>
            <person name="Kuo A."/>
            <person name="Salamov A."/>
            <person name="Ahrendt S.R."/>
            <person name="Lipzen A."/>
            <person name="Sullivan W."/>
            <person name="Andreopoulos W.B."/>
            <person name="Clum A."/>
            <person name="Lindquist E."/>
            <person name="Daum C."/>
            <person name="Ramamoorthy G.K."/>
            <person name="Gryganskyi A."/>
            <person name="Culley D."/>
            <person name="Magnuson J.K."/>
            <person name="James T.Y."/>
            <person name="O'Malley M.A."/>
            <person name="Stajich J.E."/>
            <person name="Spatafora J.W."/>
            <person name="Visel A."/>
            <person name="Grigoriev I.V."/>
        </authorList>
    </citation>
    <scope>NUCLEOTIDE SEQUENCE [LARGE SCALE GENOMIC DNA]</scope>
    <source>
        <strain evidence="1 2">CBS 115471</strain>
    </source>
</reference>
<dbReference type="EMBL" id="MCFA01000158">
    <property type="protein sequence ID" value="ORY02366.1"/>
    <property type="molecule type" value="Genomic_DNA"/>
</dbReference>
<gene>
    <name evidence="1" type="ORF">BCR34DRAFT_82909</name>
</gene>
<sequence length="185" mass="21125">MWKMRDGQTDASCRRTLTRSSERVPLATSISIRFRFDFGCFPPFCVVWRWPESGCWADVIETPWLKNWLADTRQRCESEHSNTTHNTTAERRLKKIPSCPAAFSTDVPIHPSQHPNCSRPDRLRHACTGFAARPLRPGAVSLARGRAQGCSADLQWLAQPRRVARSDEVAQERQGKLRWPPNCVI</sequence>
<proteinExistence type="predicted"/>
<comment type="caution">
    <text evidence="1">The sequence shown here is derived from an EMBL/GenBank/DDBJ whole genome shotgun (WGS) entry which is preliminary data.</text>
</comment>
<organism evidence="1 2">
    <name type="scientific">Clohesyomyces aquaticus</name>
    <dbReference type="NCBI Taxonomy" id="1231657"/>
    <lineage>
        <taxon>Eukaryota</taxon>
        <taxon>Fungi</taxon>
        <taxon>Dikarya</taxon>
        <taxon>Ascomycota</taxon>
        <taxon>Pezizomycotina</taxon>
        <taxon>Dothideomycetes</taxon>
        <taxon>Pleosporomycetidae</taxon>
        <taxon>Pleosporales</taxon>
        <taxon>Lindgomycetaceae</taxon>
        <taxon>Clohesyomyces</taxon>
    </lineage>
</organism>
<evidence type="ECO:0000313" key="2">
    <source>
        <dbReference type="Proteomes" id="UP000193144"/>
    </source>
</evidence>